<protein>
    <submittedName>
        <fullName evidence="2">Uncharacterized protein</fullName>
    </submittedName>
</protein>
<comment type="caution">
    <text evidence="2">The sequence shown here is derived from an EMBL/GenBank/DDBJ whole genome shotgun (WGS) entry which is preliminary data.</text>
</comment>
<accession>A0AAD8A7E6</accession>
<dbReference type="AlphaFoldDB" id="A0AAD8A7E6"/>
<organism evidence="2 3">
    <name type="scientific">Diploptera punctata</name>
    <name type="common">Pacific beetle cockroach</name>
    <dbReference type="NCBI Taxonomy" id="6984"/>
    <lineage>
        <taxon>Eukaryota</taxon>
        <taxon>Metazoa</taxon>
        <taxon>Ecdysozoa</taxon>
        <taxon>Arthropoda</taxon>
        <taxon>Hexapoda</taxon>
        <taxon>Insecta</taxon>
        <taxon>Pterygota</taxon>
        <taxon>Neoptera</taxon>
        <taxon>Polyneoptera</taxon>
        <taxon>Dictyoptera</taxon>
        <taxon>Blattodea</taxon>
        <taxon>Blaberoidea</taxon>
        <taxon>Blaberidae</taxon>
        <taxon>Diplopterinae</taxon>
        <taxon>Diploptera</taxon>
    </lineage>
</organism>
<gene>
    <name evidence="2" type="ORF">L9F63_027484</name>
</gene>
<proteinExistence type="predicted"/>
<feature type="non-terminal residue" evidence="2">
    <location>
        <position position="1"/>
    </location>
</feature>
<keyword evidence="1" id="KW-1133">Transmembrane helix</keyword>
<keyword evidence="3" id="KW-1185">Reference proteome</keyword>
<keyword evidence="1" id="KW-0472">Membrane</keyword>
<sequence>GNNWDFHESICPKILFPLVFYYFLYLFIKPRSPIYSSEWKYSGVQNFLWFLCFC</sequence>
<reference evidence="2" key="1">
    <citation type="journal article" date="2023" name="IScience">
        <title>Live-bearing cockroach genome reveals convergent evolutionary mechanisms linked to viviparity in insects and beyond.</title>
        <authorList>
            <person name="Fouks B."/>
            <person name="Harrison M.C."/>
            <person name="Mikhailova A.A."/>
            <person name="Marchal E."/>
            <person name="English S."/>
            <person name="Carruthers M."/>
            <person name="Jennings E.C."/>
            <person name="Chiamaka E.L."/>
            <person name="Frigard R.A."/>
            <person name="Pippel M."/>
            <person name="Attardo G.M."/>
            <person name="Benoit J.B."/>
            <person name="Bornberg-Bauer E."/>
            <person name="Tobe S.S."/>
        </authorList>
    </citation>
    <scope>NUCLEOTIDE SEQUENCE</scope>
    <source>
        <strain evidence="2">Stay&amp;Tobe</strain>
    </source>
</reference>
<feature type="transmembrane region" description="Helical" evidence="1">
    <location>
        <begin position="6"/>
        <end position="28"/>
    </location>
</feature>
<reference evidence="2" key="2">
    <citation type="submission" date="2023-05" db="EMBL/GenBank/DDBJ databases">
        <authorList>
            <person name="Fouks B."/>
        </authorList>
    </citation>
    <scope>NUCLEOTIDE SEQUENCE</scope>
    <source>
        <strain evidence="2">Stay&amp;Tobe</strain>
        <tissue evidence="2">Testes</tissue>
    </source>
</reference>
<keyword evidence="1" id="KW-0812">Transmembrane</keyword>
<evidence type="ECO:0000313" key="2">
    <source>
        <dbReference type="EMBL" id="KAJ9593872.1"/>
    </source>
</evidence>
<evidence type="ECO:0000313" key="3">
    <source>
        <dbReference type="Proteomes" id="UP001233999"/>
    </source>
</evidence>
<dbReference type="EMBL" id="JASPKZ010003099">
    <property type="protein sequence ID" value="KAJ9593872.1"/>
    <property type="molecule type" value="Genomic_DNA"/>
</dbReference>
<name>A0AAD8A7E6_DIPPU</name>
<dbReference type="Proteomes" id="UP001233999">
    <property type="component" value="Unassembled WGS sequence"/>
</dbReference>
<evidence type="ECO:0000256" key="1">
    <source>
        <dbReference type="SAM" id="Phobius"/>
    </source>
</evidence>
<feature type="non-terminal residue" evidence="2">
    <location>
        <position position="54"/>
    </location>
</feature>